<dbReference type="InterPro" id="IPR037062">
    <property type="entry name" value="Malic_N_dom_sf"/>
</dbReference>
<protein>
    <submittedName>
        <fullName evidence="13">Malate dehydrogenase (Oxaloacetate-decarboxylating)(NADP+)</fullName>
        <ecNumber evidence="13">1.1.1.40</ecNumber>
    </submittedName>
</protein>
<feature type="domain" description="Malic enzyme N-terminal" evidence="12">
    <location>
        <begin position="23"/>
        <end position="156"/>
    </location>
</feature>
<dbReference type="InterPro" id="IPR045213">
    <property type="entry name" value="Malic_NAD-bd_bact_type"/>
</dbReference>
<keyword evidence="6 13" id="KW-0560">Oxidoreductase</keyword>
<dbReference type="Pfam" id="PF03949">
    <property type="entry name" value="Malic_M"/>
    <property type="match status" value="1"/>
</dbReference>
<name>A0A7W9AF04_9SPHN</name>
<dbReference type="Gene3D" id="3.40.50.10380">
    <property type="entry name" value="Malic enzyme, N-terminal domain"/>
    <property type="match status" value="1"/>
</dbReference>
<dbReference type="Pfam" id="PF00390">
    <property type="entry name" value="malic"/>
    <property type="match status" value="1"/>
</dbReference>
<evidence type="ECO:0000256" key="9">
    <source>
        <dbReference type="PIRSR" id="PIRSR036684-2"/>
    </source>
</evidence>
<comment type="cofactor">
    <cofactor evidence="1">
        <name>Mn(2+)</name>
        <dbReference type="ChEBI" id="CHEBI:29035"/>
    </cofactor>
</comment>
<dbReference type="PANTHER" id="PTHR43237">
    <property type="entry name" value="NADP-DEPENDENT MALIC ENZYME"/>
    <property type="match status" value="1"/>
</dbReference>
<feature type="binding site" evidence="9">
    <location>
        <position position="142"/>
    </location>
    <ligand>
        <name>a divalent metal cation</name>
        <dbReference type="ChEBI" id="CHEBI:60240"/>
    </ligand>
</feature>
<evidence type="ECO:0000259" key="12">
    <source>
        <dbReference type="SMART" id="SM01274"/>
    </source>
</evidence>
<feature type="binding site" evidence="9">
    <location>
        <position position="141"/>
    </location>
    <ligand>
        <name>a divalent metal cation</name>
        <dbReference type="ChEBI" id="CHEBI:60240"/>
    </ligand>
</feature>
<evidence type="ECO:0000256" key="5">
    <source>
        <dbReference type="ARBA" id="ARBA00022723"/>
    </source>
</evidence>
<dbReference type="InterPro" id="IPR015884">
    <property type="entry name" value="Malic_enzyme_CS"/>
</dbReference>
<evidence type="ECO:0000313" key="13">
    <source>
        <dbReference type="EMBL" id="MBB5684342.1"/>
    </source>
</evidence>
<evidence type="ECO:0000256" key="10">
    <source>
        <dbReference type="PIRSR" id="PIRSR036684-3"/>
    </source>
</evidence>
<evidence type="ECO:0000259" key="11">
    <source>
        <dbReference type="SMART" id="SM00919"/>
    </source>
</evidence>
<evidence type="ECO:0000256" key="8">
    <source>
        <dbReference type="PIRSR" id="PIRSR036684-1"/>
    </source>
</evidence>
<comment type="similarity">
    <text evidence="3">In the N-terminal section; belongs to the malic enzymes family.</text>
</comment>
<dbReference type="InterPro" id="IPR042112">
    <property type="entry name" value="P_AcTrfase_dom2"/>
</dbReference>
<dbReference type="SMART" id="SM01274">
    <property type="entry name" value="malic"/>
    <property type="match status" value="1"/>
</dbReference>
<evidence type="ECO:0000256" key="6">
    <source>
        <dbReference type="ARBA" id="ARBA00023002"/>
    </source>
</evidence>
<comment type="similarity">
    <text evidence="4">In the C-terminal section; belongs to the phosphate acetyltransferase and butyryltransferase family.</text>
</comment>
<dbReference type="SUPFAM" id="SSF53223">
    <property type="entry name" value="Aminoacid dehydrogenase-like, N-terminal domain"/>
    <property type="match status" value="1"/>
</dbReference>
<dbReference type="SMART" id="SM00919">
    <property type="entry name" value="Malic_M"/>
    <property type="match status" value="1"/>
</dbReference>
<dbReference type="GO" id="GO:0016746">
    <property type="term" value="F:acyltransferase activity"/>
    <property type="evidence" value="ECO:0007669"/>
    <property type="project" value="InterPro"/>
</dbReference>
<dbReference type="InterPro" id="IPR012301">
    <property type="entry name" value="Malic_N_dom"/>
</dbReference>
<evidence type="ECO:0000256" key="4">
    <source>
        <dbReference type="ARBA" id="ARBA00008756"/>
    </source>
</evidence>
<proteinExistence type="inferred from homology"/>
<gene>
    <name evidence="13" type="ORF">FHS49_000333</name>
</gene>
<reference evidence="13 14" key="1">
    <citation type="submission" date="2020-08" db="EMBL/GenBank/DDBJ databases">
        <title>Genomic Encyclopedia of Type Strains, Phase IV (KMG-IV): sequencing the most valuable type-strain genomes for metagenomic binning, comparative biology and taxonomic classification.</title>
        <authorList>
            <person name="Goeker M."/>
        </authorList>
    </citation>
    <scope>NUCLEOTIDE SEQUENCE [LARGE SCALE GENOMIC DNA]</scope>
    <source>
        <strain evidence="13 14">DSM 25079</strain>
    </source>
</reference>
<dbReference type="InterPro" id="IPR012188">
    <property type="entry name" value="ME_PTA"/>
</dbReference>
<evidence type="ECO:0000256" key="7">
    <source>
        <dbReference type="ARBA" id="ARBA00023268"/>
    </source>
</evidence>
<feature type="active site" description="Proton acceptor" evidence="8">
    <location>
        <position position="99"/>
    </location>
</feature>
<keyword evidence="10" id="KW-0521">NADP</keyword>
<evidence type="ECO:0000256" key="2">
    <source>
        <dbReference type="ARBA" id="ARBA00001946"/>
    </source>
</evidence>
<dbReference type="GO" id="GO:0046872">
    <property type="term" value="F:metal ion binding"/>
    <property type="evidence" value="ECO:0007669"/>
    <property type="project" value="UniProtKB-KW"/>
</dbReference>
<dbReference type="InterPro" id="IPR051674">
    <property type="entry name" value="Malate_Decarboxylase"/>
</dbReference>
<keyword evidence="14" id="KW-1185">Reference proteome</keyword>
<dbReference type="AlphaFoldDB" id="A0A7W9AF04"/>
<dbReference type="CDD" id="cd05311">
    <property type="entry name" value="NAD_bind_2_malic_enz"/>
    <property type="match status" value="1"/>
</dbReference>
<dbReference type="FunFam" id="3.40.50.10380:FF:000003">
    <property type="entry name" value="NADP-dependent malic enzyme"/>
    <property type="match status" value="1"/>
</dbReference>
<keyword evidence="7" id="KW-0511">Multifunctional enzyme</keyword>
<dbReference type="InterPro" id="IPR002505">
    <property type="entry name" value="PTA_PTB"/>
</dbReference>
<dbReference type="InterPro" id="IPR012302">
    <property type="entry name" value="Malic_NAD-bd"/>
</dbReference>
<feature type="domain" description="Malic enzyme NAD-binding" evidence="11">
    <location>
        <begin position="168"/>
        <end position="405"/>
    </location>
</feature>
<dbReference type="InterPro" id="IPR046346">
    <property type="entry name" value="Aminoacid_DH-like_N_sf"/>
</dbReference>
<evidence type="ECO:0000256" key="3">
    <source>
        <dbReference type="ARBA" id="ARBA00007686"/>
    </source>
</evidence>
<dbReference type="SUPFAM" id="SSF51735">
    <property type="entry name" value="NAD(P)-binding Rossmann-fold domains"/>
    <property type="match status" value="1"/>
</dbReference>
<evidence type="ECO:0000256" key="1">
    <source>
        <dbReference type="ARBA" id="ARBA00001936"/>
    </source>
</evidence>
<dbReference type="Gene3D" id="3.40.50.10750">
    <property type="entry name" value="Isocitrate/Isopropylmalate dehydrogenase-like"/>
    <property type="match status" value="1"/>
</dbReference>
<comment type="caution">
    <text evidence="13">The sequence shown here is derived from an EMBL/GenBank/DDBJ whole genome shotgun (WGS) entry which is preliminary data.</text>
</comment>
<dbReference type="EMBL" id="JACIJC010000001">
    <property type="protein sequence ID" value="MBB5684342.1"/>
    <property type="molecule type" value="Genomic_DNA"/>
</dbReference>
<comment type="cofactor">
    <cofactor evidence="2">
        <name>Mg(2+)</name>
        <dbReference type="ChEBI" id="CHEBI:18420"/>
    </cofactor>
</comment>
<dbReference type="Pfam" id="PF01515">
    <property type="entry name" value="PTA_PTB"/>
    <property type="match status" value="1"/>
</dbReference>
<organism evidence="13 14">
    <name type="scientific">Sphingobium boeckii</name>
    <dbReference type="NCBI Taxonomy" id="1082345"/>
    <lineage>
        <taxon>Bacteria</taxon>
        <taxon>Pseudomonadati</taxon>
        <taxon>Pseudomonadota</taxon>
        <taxon>Alphaproteobacteria</taxon>
        <taxon>Sphingomonadales</taxon>
        <taxon>Sphingomonadaceae</taxon>
        <taxon>Sphingobium</taxon>
    </lineage>
</organism>
<dbReference type="SUPFAM" id="SSF53659">
    <property type="entry name" value="Isocitrate/Isopropylmalate dehydrogenase-like"/>
    <property type="match status" value="1"/>
</dbReference>
<dbReference type="PROSITE" id="PS00331">
    <property type="entry name" value="MALIC_ENZYMES"/>
    <property type="match status" value="1"/>
</dbReference>
<dbReference type="RefSeq" id="WP_184014578.1">
    <property type="nucleotide sequence ID" value="NZ_JACIJC010000001.1"/>
</dbReference>
<dbReference type="Gene3D" id="3.40.50.720">
    <property type="entry name" value="NAD(P)-binding Rossmann-like Domain"/>
    <property type="match status" value="1"/>
</dbReference>
<dbReference type="PANTHER" id="PTHR43237:SF4">
    <property type="entry name" value="NADP-DEPENDENT MALIC ENZYME"/>
    <property type="match status" value="1"/>
</dbReference>
<dbReference type="EC" id="1.1.1.40" evidence="13"/>
<feature type="binding site" evidence="10">
    <location>
        <begin position="81"/>
        <end position="88"/>
    </location>
    <ligand>
        <name>NADP(+)</name>
        <dbReference type="ChEBI" id="CHEBI:58349"/>
    </ligand>
</feature>
<dbReference type="Proteomes" id="UP000549617">
    <property type="component" value="Unassembled WGS sequence"/>
</dbReference>
<feature type="binding site" evidence="10">
    <location>
        <position position="167"/>
    </location>
    <ligand>
        <name>a divalent metal cation</name>
        <dbReference type="ChEBI" id="CHEBI:60240"/>
    </ligand>
</feature>
<dbReference type="InterPro" id="IPR042113">
    <property type="entry name" value="P_AcTrfase_dom1"/>
</dbReference>
<dbReference type="GO" id="GO:0051287">
    <property type="term" value="F:NAD binding"/>
    <property type="evidence" value="ECO:0007669"/>
    <property type="project" value="InterPro"/>
</dbReference>
<sequence length="754" mass="80686">MSEGSNVKFSEQEALLFHSHGRPGKIEIVASKPMATQRDLSLAYSPGVAVPVRAIADDPATAYDYTAKGNLVAVISNGTAILGLGNLGALASKPVMEGKAVLFKRFADVDSIDIELDTEDPDAFINAVALMEPTFGGINLEDIKAPECFIIEQALKERMKIPVMHDDQHGTAIISAAGLINACYLTGRELKDVKVVVNGAGAAAIACTALIKALGVPHDNVLMCDRTGVIYQGREAGMDQWKSAHAAKTDRRTLTEALDGADIFLGLSAAGALKPEMIMKMAPKPIIFAMANPDPEITPPEAKAARPDAIIATGRSDYPNQVNNVLGFPFIFRGALDVRATAINDEMKIAAAQALADLARQQVPEEVALAYGGLAQSFGADYIIPAPFDPRLMEIVPAAVAQAAMDSGVAQKPILDMAAYRQSLKARLNPTTSVLTLAYEGAKAHPKRVLFAEGEEEVVLRAAIQFRDGGYGIPVLVGRDDVHDRLRALGVDDPESFEVHNSVNSPLVPKMVDYLYERLQRRGYLKREIERMVNRDRNIFGSLLLKMGEADAMITGTTRTYAQTMREVRKVIDPRAGATPFGIHVLVGQSHTVFMADTTVNERPSAAELADIAEGTAAVARRMGHEPRVAFLSYSTFGNPPGNWLDNLRDAVAILDARGVSFEYEGEMAPDVALNPKMMAKYPFSRLSGPANVLVMPGLQSANLSAKLLRELGGDHVIGPMLVGMEKPVQVATMASTASELVTLAVLAAGGIAG</sequence>
<dbReference type="InterPro" id="IPR036291">
    <property type="entry name" value="NAD(P)-bd_dom_sf"/>
</dbReference>
<dbReference type="Gene3D" id="3.40.50.10950">
    <property type="match status" value="1"/>
</dbReference>
<dbReference type="PIRSF" id="PIRSF036684">
    <property type="entry name" value="ME_PTA"/>
    <property type="match status" value="1"/>
</dbReference>
<evidence type="ECO:0000313" key="14">
    <source>
        <dbReference type="Proteomes" id="UP000549617"/>
    </source>
</evidence>
<dbReference type="GO" id="GO:0006108">
    <property type="term" value="P:malate metabolic process"/>
    <property type="evidence" value="ECO:0007669"/>
    <property type="project" value="InterPro"/>
</dbReference>
<accession>A0A7W9AF04</accession>
<keyword evidence="5 9" id="KW-0479">Metal-binding</keyword>
<dbReference type="FunFam" id="3.40.50.720:FF:000095">
    <property type="entry name" value="NADP-dependent malic enzyme"/>
    <property type="match status" value="1"/>
</dbReference>
<feature type="binding site" evidence="10">
    <location>
        <position position="292"/>
    </location>
    <ligand>
        <name>a divalent metal cation</name>
        <dbReference type="ChEBI" id="CHEBI:60240"/>
    </ligand>
</feature>
<dbReference type="GO" id="GO:0004473">
    <property type="term" value="F:malate dehydrogenase (decarboxylating) (NADP+) activity"/>
    <property type="evidence" value="ECO:0007669"/>
    <property type="project" value="UniProtKB-EC"/>
</dbReference>